<feature type="binding site" evidence="2">
    <location>
        <position position="59"/>
    </location>
    <ligand>
        <name>substrate</name>
    </ligand>
</feature>
<evidence type="ECO:0000313" key="4">
    <source>
        <dbReference type="EMBL" id="QHX43645.1"/>
    </source>
</evidence>
<dbReference type="Proteomes" id="UP000464374">
    <property type="component" value="Chromosome"/>
</dbReference>
<dbReference type="SUPFAM" id="SSF54637">
    <property type="entry name" value="Thioesterase/thiol ester dehydrase-isomerase"/>
    <property type="match status" value="1"/>
</dbReference>
<sequence>MEVGIKGDMSFIVTKEMLASQDGDDTLEVFSTPNMVLKIERTAALSVLPFLEKGYTMVGVKVDIEHIAATLEGMKVYVHTELIDISKNGKFLTFKAEVSNDRGIIGRGTHVRAIVNKKYFMEKLWATIHNDTHSISCGI</sequence>
<evidence type="ECO:0000256" key="2">
    <source>
        <dbReference type="PIRSR" id="PIRSR014972-2"/>
    </source>
</evidence>
<evidence type="ECO:0000256" key="1">
    <source>
        <dbReference type="PIRSR" id="PIRSR014972-1"/>
    </source>
</evidence>
<protein>
    <submittedName>
        <fullName evidence="4">Thioesterase</fullName>
    </submittedName>
</protein>
<evidence type="ECO:0000313" key="5">
    <source>
        <dbReference type="Proteomes" id="UP000464374"/>
    </source>
</evidence>
<dbReference type="InterPro" id="IPR025540">
    <property type="entry name" value="FlK"/>
</dbReference>
<name>A0A6P1Y243_9SPIR</name>
<feature type="active site" evidence="1">
    <location>
        <position position="40"/>
    </location>
</feature>
<dbReference type="InterPro" id="IPR054485">
    <property type="entry name" value="FlK-like_dom"/>
</dbReference>
<dbReference type="PANTHER" id="PTHR36934">
    <property type="entry name" value="BLR0278 PROTEIN"/>
    <property type="match status" value="1"/>
</dbReference>
<feature type="domain" description="Fluoroacetyl-CoA-specific thioesterase-like" evidence="3">
    <location>
        <begin position="13"/>
        <end position="118"/>
    </location>
</feature>
<gene>
    <name evidence="4" type="ORF">GWP43_09580</name>
</gene>
<dbReference type="AlphaFoldDB" id="A0A6P1Y243"/>
<dbReference type="KEGG" id="trz:GWP43_09580"/>
<feature type="active site" evidence="1">
    <location>
        <position position="66"/>
    </location>
</feature>
<dbReference type="Gene3D" id="3.10.129.10">
    <property type="entry name" value="Hotdog Thioesterase"/>
    <property type="match status" value="1"/>
</dbReference>
<organism evidence="4 5">
    <name type="scientific">Treponema vincentii</name>
    <dbReference type="NCBI Taxonomy" id="69710"/>
    <lineage>
        <taxon>Bacteria</taxon>
        <taxon>Pseudomonadati</taxon>
        <taxon>Spirochaetota</taxon>
        <taxon>Spirochaetia</taxon>
        <taxon>Spirochaetales</taxon>
        <taxon>Treponemataceae</taxon>
        <taxon>Treponema</taxon>
    </lineage>
</organism>
<evidence type="ECO:0000259" key="3">
    <source>
        <dbReference type="Pfam" id="PF22636"/>
    </source>
</evidence>
<feature type="binding site" evidence="2">
    <location>
        <position position="59"/>
    </location>
    <ligand>
        <name>CoA</name>
        <dbReference type="ChEBI" id="CHEBI:57287"/>
    </ligand>
</feature>
<dbReference type="EMBL" id="CP048020">
    <property type="protein sequence ID" value="QHX43645.1"/>
    <property type="molecule type" value="Genomic_DNA"/>
</dbReference>
<feature type="binding site" evidence="2">
    <location>
        <position position="112"/>
    </location>
    <ligand>
        <name>substrate</name>
    </ligand>
</feature>
<accession>A0A6P1Y243</accession>
<dbReference type="PIRSF" id="PIRSF014972">
    <property type="entry name" value="FlK"/>
    <property type="match status" value="1"/>
</dbReference>
<feature type="active site" evidence="1">
    <location>
        <position position="32"/>
    </location>
</feature>
<dbReference type="InterPro" id="IPR029069">
    <property type="entry name" value="HotDog_dom_sf"/>
</dbReference>
<reference evidence="4 5" key="1">
    <citation type="submission" date="2020-01" db="EMBL/GenBank/DDBJ databases">
        <title>Complete genome sequence of a human oral phylogroup 1 Treponema sp. strain ATCC 700766, originally isolated from periodontitis dental plaque.</title>
        <authorList>
            <person name="Chan Y."/>
            <person name="Huo Y.-B."/>
            <person name="Yu X.-L."/>
            <person name="Zeng H."/>
            <person name="Leung W.-K."/>
            <person name="Watt R.M."/>
        </authorList>
    </citation>
    <scope>NUCLEOTIDE SEQUENCE [LARGE SCALE GENOMIC DNA]</scope>
    <source>
        <strain evidence="4 5">OMZ 804</strain>
    </source>
</reference>
<dbReference type="Pfam" id="PF22636">
    <property type="entry name" value="FlK"/>
    <property type="match status" value="1"/>
</dbReference>
<proteinExistence type="predicted"/>
<dbReference type="RefSeq" id="WP_162663960.1">
    <property type="nucleotide sequence ID" value="NZ_CP048020.1"/>
</dbReference>
<dbReference type="PANTHER" id="PTHR36934:SF1">
    <property type="entry name" value="THIOESTERASE DOMAIN-CONTAINING PROTEIN"/>
    <property type="match status" value="1"/>
</dbReference>